<dbReference type="InterPro" id="IPR036464">
    <property type="entry name" value="Rubisco_LSMT_subst-bd_sf"/>
</dbReference>
<evidence type="ECO:0000313" key="5">
    <source>
        <dbReference type="EMBL" id="POR35885.1"/>
    </source>
</evidence>
<keyword evidence="3" id="KW-0949">S-adenosyl-L-methionine</keyword>
<protein>
    <submittedName>
        <fullName evidence="5">Ribosomal lysine N-methyltransferase 4</fullName>
    </submittedName>
</protein>
<dbReference type="OrthoDB" id="341421at2759"/>
<dbReference type="GO" id="GO:0016279">
    <property type="term" value="F:protein-lysine N-methyltransferase activity"/>
    <property type="evidence" value="ECO:0007669"/>
    <property type="project" value="InterPro"/>
</dbReference>
<keyword evidence="1 5" id="KW-0489">Methyltransferase</keyword>
<evidence type="ECO:0000256" key="2">
    <source>
        <dbReference type="ARBA" id="ARBA00022679"/>
    </source>
</evidence>
<dbReference type="Gene3D" id="3.90.1420.10">
    <property type="entry name" value="Rubisco LSMT, substrate-binding domain"/>
    <property type="match status" value="1"/>
</dbReference>
<dbReference type="SUPFAM" id="SSF82199">
    <property type="entry name" value="SET domain"/>
    <property type="match status" value="1"/>
</dbReference>
<evidence type="ECO:0000256" key="1">
    <source>
        <dbReference type="ARBA" id="ARBA00022603"/>
    </source>
</evidence>
<dbReference type="CDD" id="cd19178">
    <property type="entry name" value="SET_SETD6"/>
    <property type="match status" value="1"/>
</dbReference>
<accession>A0A2S4L0F6</accession>
<keyword evidence="2 5" id="KW-0808">Transferase</keyword>
<dbReference type="STRING" id="94208.A0A2S4L0F6"/>
<dbReference type="GO" id="GO:0032259">
    <property type="term" value="P:methylation"/>
    <property type="evidence" value="ECO:0007669"/>
    <property type="project" value="UniProtKB-KW"/>
</dbReference>
<dbReference type="PROSITE" id="PS50280">
    <property type="entry name" value="SET"/>
    <property type="match status" value="1"/>
</dbReference>
<dbReference type="PANTHER" id="PTHR13271">
    <property type="entry name" value="UNCHARACTERIZED PUTATIVE METHYLTRANSFERASE"/>
    <property type="match status" value="1"/>
</dbReference>
<feature type="domain" description="SET" evidence="4">
    <location>
        <begin position="67"/>
        <end position="308"/>
    </location>
</feature>
<comment type="caution">
    <text evidence="5">The sequence shown here is derived from an EMBL/GenBank/DDBJ whole genome shotgun (WGS) entry which is preliminary data.</text>
</comment>
<dbReference type="GO" id="GO:0005634">
    <property type="term" value="C:nucleus"/>
    <property type="evidence" value="ECO:0007669"/>
    <property type="project" value="TreeGrafter"/>
</dbReference>
<dbReference type="FunFam" id="3.90.1410.10:FF:000007">
    <property type="entry name" value="Ribosomal lysine N-methyltransferase 4"/>
    <property type="match status" value="1"/>
</dbReference>
<dbReference type="EMBL" id="PKSG01000389">
    <property type="protein sequence ID" value="POR35885.1"/>
    <property type="molecule type" value="Genomic_DNA"/>
</dbReference>
<organism evidence="5 6">
    <name type="scientific">Tolypocladium paradoxum</name>
    <dbReference type="NCBI Taxonomy" id="94208"/>
    <lineage>
        <taxon>Eukaryota</taxon>
        <taxon>Fungi</taxon>
        <taxon>Dikarya</taxon>
        <taxon>Ascomycota</taxon>
        <taxon>Pezizomycotina</taxon>
        <taxon>Sordariomycetes</taxon>
        <taxon>Hypocreomycetidae</taxon>
        <taxon>Hypocreales</taxon>
        <taxon>Ophiocordycipitaceae</taxon>
        <taxon>Tolypocladium</taxon>
    </lineage>
</organism>
<dbReference type="SUPFAM" id="SSF81822">
    <property type="entry name" value="RuBisCo LSMT C-terminal, substrate-binding domain"/>
    <property type="match status" value="1"/>
</dbReference>
<dbReference type="Gene3D" id="3.90.1410.10">
    <property type="entry name" value="set domain protein methyltransferase, domain 1"/>
    <property type="match status" value="1"/>
</dbReference>
<dbReference type="AlphaFoldDB" id="A0A2S4L0F6"/>
<keyword evidence="6" id="KW-1185">Reference proteome</keyword>
<dbReference type="Proteomes" id="UP000237481">
    <property type="component" value="Unassembled WGS sequence"/>
</dbReference>
<dbReference type="InterPro" id="IPR001214">
    <property type="entry name" value="SET_dom"/>
</dbReference>
<dbReference type="PANTHER" id="PTHR13271:SF34">
    <property type="entry name" value="N-LYSINE METHYLTRANSFERASE SETD6"/>
    <property type="match status" value="1"/>
</dbReference>
<proteinExistence type="predicted"/>
<evidence type="ECO:0000259" key="4">
    <source>
        <dbReference type="PROSITE" id="PS50280"/>
    </source>
</evidence>
<gene>
    <name evidence="5" type="ORF">TPAR_03927</name>
</gene>
<dbReference type="Pfam" id="PF00856">
    <property type="entry name" value="SET"/>
    <property type="match status" value="1"/>
</dbReference>
<evidence type="ECO:0000313" key="6">
    <source>
        <dbReference type="Proteomes" id="UP000237481"/>
    </source>
</evidence>
<feature type="non-terminal residue" evidence="5">
    <location>
        <position position="1"/>
    </location>
</feature>
<reference evidence="5 6" key="1">
    <citation type="submission" date="2018-01" db="EMBL/GenBank/DDBJ databases">
        <title>Harnessing the power of phylogenomics to disentangle the directionality and signatures of interkingdom host jumping in the parasitic fungal genus Tolypocladium.</title>
        <authorList>
            <person name="Quandt C.A."/>
            <person name="Patterson W."/>
            <person name="Spatafora J.W."/>
        </authorList>
    </citation>
    <scope>NUCLEOTIDE SEQUENCE [LARGE SCALE GENOMIC DNA]</scope>
    <source>
        <strain evidence="5 6">NRBC 100945</strain>
    </source>
</reference>
<evidence type="ECO:0000256" key="3">
    <source>
        <dbReference type="ARBA" id="ARBA00022691"/>
    </source>
</evidence>
<dbReference type="InterPro" id="IPR050600">
    <property type="entry name" value="SETD3_SETD6_MTase"/>
</dbReference>
<name>A0A2S4L0F6_9HYPO</name>
<sequence length="523" mass="58722">PFNSRQRLPRLLRSKVESFPQPCSLAGNCRFQRHPQPLCNMAAPSFNDRTGRFLQWFKNLPGATLSDSIEIADLRCRNAGRGMVATRDIAADATLFTIPRRAIINVHTSQLRQQLPHLFESQGDGDDEQGLDSWSALILILMYEHLEGESSAWKPYLDILPETFDTPMFWSDEELSNLQGSALRHRIGKADAEDMFRAKLLPAIRGNPAVFRCSGPYSDEDLIQLAHRMGSTIMAYAFDLENDVDEDNDEDWWVEDREGKSLMGMVPMADTLNADAEFNAHVNHEDASLTVTSLRPIKAGEEILNYYGPHPNSELLRRYGYVTEKHSRYDVVEIPWTVVEGAIMSHLRVCQVTMEKAVSALDACLRVARTDADLAKRKRINEDELEDTFVLERESGEPNSDGTFAGPASVAEIPADLQEQLKTFLKALQNTDAGLIPEKRKRDDLQQAILADSILAIELRYTTSIAADHQFLLQNLGQRHRMAVQVRLGEKRLLEEAKVCLSVSADHASDGPAAPSKKTKRPE</sequence>
<dbReference type="InterPro" id="IPR046341">
    <property type="entry name" value="SET_dom_sf"/>
</dbReference>
<dbReference type="InterPro" id="IPR044430">
    <property type="entry name" value="SETD6_SET"/>
</dbReference>